<gene>
    <name evidence="2" type="ORF">GCM10022224_104350</name>
</gene>
<accession>A0ABP7EQL2</accession>
<name>A0ABP7EQL2_9ACTN</name>
<dbReference type="Proteomes" id="UP001500902">
    <property type="component" value="Unassembled WGS sequence"/>
</dbReference>
<evidence type="ECO:0000256" key="1">
    <source>
        <dbReference type="SAM" id="MobiDB-lite"/>
    </source>
</evidence>
<organism evidence="2 3">
    <name type="scientific">Nonomuraea antimicrobica</name>
    <dbReference type="NCBI Taxonomy" id="561173"/>
    <lineage>
        <taxon>Bacteria</taxon>
        <taxon>Bacillati</taxon>
        <taxon>Actinomycetota</taxon>
        <taxon>Actinomycetes</taxon>
        <taxon>Streptosporangiales</taxon>
        <taxon>Streptosporangiaceae</taxon>
        <taxon>Nonomuraea</taxon>
    </lineage>
</organism>
<comment type="caution">
    <text evidence="2">The sequence shown here is derived from an EMBL/GenBank/DDBJ whole genome shotgun (WGS) entry which is preliminary data.</text>
</comment>
<protein>
    <submittedName>
        <fullName evidence="2">Uncharacterized protein</fullName>
    </submittedName>
</protein>
<dbReference type="EMBL" id="BAAAZP010000294">
    <property type="protein sequence ID" value="GAA3722511.1"/>
    <property type="molecule type" value="Genomic_DNA"/>
</dbReference>
<keyword evidence="3" id="KW-1185">Reference proteome</keyword>
<evidence type="ECO:0000313" key="2">
    <source>
        <dbReference type="EMBL" id="GAA3722511.1"/>
    </source>
</evidence>
<reference evidence="3" key="1">
    <citation type="journal article" date="2019" name="Int. J. Syst. Evol. Microbiol.">
        <title>The Global Catalogue of Microorganisms (GCM) 10K type strain sequencing project: providing services to taxonomists for standard genome sequencing and annotation.</title>
        <authorList>
            <consortium name="The Broad Institute Genomics Platform"/>
            <consortium name="The Broad Institute Genome Sequencing Center for Infectious Disease"/>
            <person name="Wu L."/>
            <person name="Ma J."/>
        </authorList>
    </citation>
    <scope>NUCLEOTIDE SEQUENCE [LARGE SCALE GENOMIC DNA]</scope>
    <source>
        <strain evidence="3">JCM 16904</strain>
    </source>
</reference>
<proteinExistence type="predicted"/>
<feature type="compositionally biased region" description="Low complexity" evidence="1">
    <location>
        <begin position="87"/>
        <end position="103"/>
    </location>
</feature>
<evidence type="ECO:0000313" key="3">
    <source>
        <dbReference type="Proteomes" id="UP001500902"/>
    </source>
</evidence>
<sequence length="103" mass="11350">MIRVASDTHWRHYWLVPRGHGREERRTLKVVTVTSGLLFPHVIQAMQIKRQVRDGSAGRRRTVTVYAITDLPAWQASPADLATWPPGSAVTGASRSGSTTSAT</sequence>
<feature type="region of interest" description="Disordered" evidence="1">
    <location>
        <begin position="80"/>
        <end position="103"/>
    </location>
</feature>